<feature type="compositionally biased region" description="Low complexity" evidence="1">
    <location>
        <begin position="688"/>
        <end position="701"/>
    </location>
</feature>
<sequence length="1205" mass="129665">MNRFLTRKKDKKKTQPEPKPELNIAAALPKADDFRTSLIMPGLSTRFSMLREQDDPSSKIGKASDDSVLQPKRQSRLHEFGFVPGGLSDIAEVSSLNGSVRPPLGNERQNSYDSSAEDGGSMMSRARPGEGNVLFGGRQKVYKISGAGNSKGRLLYDDDVHLSTFQKLRQQERERLAQEAEQAGDTQEPPSPVKDAYSPVTDGFSRRRETSSSTNSGSNARISTAATSIASQGGNSIPAAPVSPTEITRSTTKARRLYDQGLDQQMYEQQSSAMHRLNSIQRTRAPTGRSTPPLMFSQTRSATNLSDRFNRGTPSRTDSPTPSAHSGVANGRDAQSNASSPVLSRGQSPPPLSPLASDSELTTAVQYQDRGKATAMGAFNKPKHAFSEEQYAERLKQLQSERDAPVPKLDNPRKPSLRERAEIERRKRAEAGATGRERSGSSTEQKQAPSPFSVFQSAANQMKSPTMPVHPLQKQSEPSPKSVQSPDLQGAQTFFVSPGSSDDEQDAPQPIVSKAPSERGRRMDNLPVATGPAPPILDHPALRSRSNSRLAADRFDHSALRSRSNSRPEPRSSPIAENTVKPNDPDVDSPTLGPNNGGLSGLIRQHLRNVSNVSSNYDDNRQSMMSTSPPQTQPYGFQMRQPGSETDTLATSSYSHSNPWDLDDIEGNPYAAERGSVSSVSPVDAPKSKTQPPTLSSPSSSGTERGEDPMHQRGRSVEEHEAFQRDLAQRQRAIQESLRARAEGRSTSPAPAPSSGLKTALNMLRAKSSRESFATVESQKPQDAPSKAMKMLGLGINSNASSPSLASDRWGSDGPSLRQKPMRVLQQSERDAQREMGETRQRSEESHRDTRPKGRSPPASSRSSTRDRSSSELSSGRSRSRGGRYRDDLEQAMAEGVSSRSTVFPPNPSASFTGYVANPTQPLPSERPSIDSEGRKRSRSNSRTTAANHFESKHLQPINTGNGPMNGPPRLSPAGNGSNVRPPQFSPGLPVSPRPSPGGPSPSFNAFRPQGSPIPPISAANTPPVSNPGTPVAPAFNPNAAPPPMAKAGPLRKKSIAKSEISDPVFISTTSVIDTINLPAGASLKNGMDSAPPPVPPINPMRRRFTSGRKDIQDPAIHAGLGSPTLPFAEPARTNSSDAISSQTTLPKPRLRETASEGKSLRGVAQASAGASPAMPSGVFGRKQSPPRPINQHHFAQKNMNGAMF</sequence>
<evidence type="ECO:0000313" key="3">
    <source>
        <dbReference type="Proteomes" id="UP000799291"/>
    </source>
</evidence>
<protein>
    <submittedName>
        <fullName evidence="2">Uncharacterized protein</fullName>
    </submittedName>
</protein>
<feature type="compositionally biased region" description="Polar residues" evidence="1">
    <location>
        <begin position="473"/>
        <end position="500"/>
    </location>
</feature>
<feature type="compositionally biased region" description="Polar residues" evidence="1">
    <location>
        <begin position="771"/>
        <end position="781"/>
    </location>
</feature>
<feature type="compositionally biased region" description="Basic and acidic residues" evidence="1">
    <location>
        <begin position="704"/>
        <end position="729"/>
    </location>
</feature>
<reference evidence="2" key="1">
    <citation type="journal article" date="2020" name="Stud. Mycol.">
        <title>101 Dothideomycetes genomes: a test case for predicting lifestyles and emergence of pathogens.</title>
        <authorList>
            <person name="Haridas S."/>
            <person name="Albert R."/>
            <person name="Binder M."/>
            <person name="Bloem J."/>
            <person name="Labutti K."/>
            <person name="Salamov A."/>
            <person name="Andreopoulos B."/>
            <person name="Baker S."/>
            <person name="Barry K."/>
            <person name="Bills G."/>
            <person name="Bluhm B."/>
            <person name="Cannon C."/>
            <person name="Castanera R."/>
            <person name="Culley D."/>
            <person name="Daum C."/>
            <person name="Ezra D."/>
            <person name="Gonzalez J."/>
            <person name="Henrissat B."/>
            <person name="Kuo A."/>
            <person name="Liang C."/>
            <person name="Lipzen A."/>
            <person name="Lutzoni F."/>
            <person name="Magnuson J."/>
            <person name="Mondo S."/>
            <person name="Nolan M."/>
            <person name="Ohm R."/>
            <person name="Pangilinan J."/>
            <person name="Park H.-J."/>
            <person name="Ramirez L."/>
            <person name="Alfaro M."/>
            <person name="Sun H."/>
            <person name="Tritt A."/>
            <person name="Yoshinaga Y."/>
            <person name="Zwiers L.-H."/>
            <person name="Turgeon B."/>
            <person name="Goodwin S."/>
            <person name="Spatafora J."/>
            <person name="Crous P."/>
            <person name="Grigoriev I."/>
        </authorList>
    </citation>
    <scope>NUCLEOTIDE SEQUENCE</scope>
    <source>
        <strain evidence="2">CBS 122367</strain>
    </source>
</reference>
<feature type="region of interest" description="Disordered" evidence="1">
    <location>
        <begin position="1114"/>
        <end position="1205"/>
    </location>
</feature>
<gene>
    <name evidence="2" type="ORF">K458DRAFT_296332</name>
</gene>
<feature type="compositionally biased region" description="Polar residues" evidence="1">
    <location>
        <begin position="262"/>
        <end position="324"/>
    </location>
</feature>
<feature type="region of interest" description="Disordered" evidence="1">
    <location>
        <begin position="97"/>
        <end position="133"/>
    </location>
</feature>
<feature type="compositionally biased region" description="Basic and acidic residues" evidence="1">
    <location>
        <begin position="169"/>
        <end position="178"/>
    </location>
</feature>
<feature type="compositionally biased region" description="Polar residues" evidence="1">
    <location>
        <begin position="898"/>
        <end position="912"/>
    </location>
</feature>
<dbReference type="OrthoDB" id="5335210at2759"/>
<feature type="region of interest" description="Disordered" evidence="1">
    <location>
        <begin position="166"/>
        <end position="601"/>
    </location>
</feature>
<feature type="compositionally biased region" description="Basic residues" evidence="1">
    <location>
        <begin position="1"/>
        <end position="12"/>
    </location>
</feature>
<feature type="region of interest" description="Disordered" evidence="1">
    <location>
        <begin position="49"/>
        <end position="72"/>
    </location>
</feature>
<keyword evidence="3" id="KW-1185">Reference proteome</keyword>
<evidence type="ECO:0000256" key="1">
    <source>
        <dbReference type="SAM" id="MobiDB-lite"/>
    </source>
</evidence>
<feature type="compositionally biased region" description="Polar residues" evidence="1">
    <location>
        <begin position="796"/>
        <end position="805"/>
    </location>
</feature>
<feature type="compositionally biased region" description="Polar residues" evidence="1">
    <location>
        <begin position="1133"/>
        <end position="1146"/>
    </location>
</feature>
<feature type="compositionally biased region" description="Low complexity" evidence="1">
    <location>
        <begin position="1163"/>
        <end position="1179"/>
    </location>
</feature>
<accession>A0A6G1JAB4</accession>
<feature type="compositionally biased region" description="Pro residues" evidence="1">
    <location>
        <begin position="990"/>
        <end position="1000"/>
    </location>
</feature>
<dbReference type="EMBL" id="MU005575">
    <property type="protein sequence ID" value="KAF2687079.1"/>
    <property type="molecule type" value="Genomic_DNA"/>
</dbReference>
<proteinExistence type="predicted"/>
<dbReference type="Proteomes" id="UP000799291">
    <property type="component" value="Unassembled WGS sequence"/>
</dbReference>
<feature type="compositionally biased region" description="Polar residues" evidence="1">
    <location>
        <begin position="622"/>
        <end position="658"/>
    </location>
</feature>
<dbReference type="AlphaFoldDB" id="A0A6G1JAB4"/>
<feature type="compositionally biased region" description="Polar residues" evidence="1">
    <location>
        <begin position="1019"/>
        <end position="1029"/>
    </location>
</feature>
<feature type="compositionally biased region" description="Low complexity" evidence="1">
    <location>
        <begin position="211"/>
        <end position="231"/>
    </location>
</feature>
<feature type="region of interest" description="Disordered" evidence="1">
    <location>
        <begin position="1"/>
        <end position="28"/>
    </location>
</feature>
<feature type="region of interest" description="Disordered" evidence="1">
    <location>
        <begin position="613"/>
        <end position="1049"/>
    </location>
</feature>
<evidence type="ECO:0000313" key="2">
    <source>
        <dbReference type="EMBL" id="KAF2687079.1"/>
    </source>
</evidence>
<feature type="compositionally biased region" description="Basic and acidic residues" evidence="1">
    <location>
        <begin position="828"/>
        <end position="852"/>
    </location>
</feature>
<feature type="compositionally biased region" description="Basic and acidic residues" evidence="1">
    <location>
        <begin position="49"/>
        <end position="65"/>
    </location>
</feature>
<feature type="compositionally biased region" description="Basic and acidic residues" evidence="1">
    <location>
        <begin position="385"/>
        <end position="439"/>
    </location>
</feature>
<feature type="compositionally biased region" description="Polar residues" evidence="1">
    <location>
        <begin position="333"/>
        <end position="347"/>
    </location>
</feature>
<feature type="compositionally biased region" description="Basic and acidic residues" evidence="1">
    <location>
        <begin position="1150"/>
        <end position="1160"/>
    </location>
</feature>
<name>A0A6G1JAB4_9PLEO</name>
<feature type="compositionally biased region" description="Polar residues" evidence="1">
    <location>
        <begin position="440"/>
        <end position="464"/>
    </location>
</feature>
<organism evidence="2 3">
    <name type="scientific">Lentithecium fluviatile CBS 122367</name>
    <dbReference type="NCBI Taxonomy" id="1168545"/>
    <lineage>
        <taxon>Eukaryota</taxon>
        <taxon>Fungi</taxon>
        <taxon>Dikarya</taxon>
        <taxon>Ascomycota</taxon>
        <taxon>Pezizomycotina</taxon>
        <taxon>Dothideomycetes</taxon>
        <taxon>Pleosporomycetidae</taxon>
        <taxon>Pleosporales</taxon>
        <taxon>Massarineae</taxon>
        <taxon>Lentitheciaceae</taxon>
        <taxon>Lentithecium</taxon>
    </lineage>
</organism>